<dbReference type="InterPro" id="IPR059104">
    <property type="entry name" value="Beta-prop_EIPR1-like"/>
</dbReference>
<evidence type="ECO:0000256" key="2">
    <source>
        <dbReference type="ARBA" id="ARBA00022574"/>
    </source>
</evidence>
<dbReference type="InterPro" id="IPR019775">
    <property type="entry name" value="WD40_repeat_CS"/>
</dbReference>
<dbReference type="PROSITE" id="PS50082">
    <property type="entry name" value="WD_REPEATS_2"/>
    <property type="match status" value="1"/>
</dbReference>
<dbReference type="InterPro" id="IPR040323">
    <property type="entry name" value="EIPR1"/>
</dbReference>
<keyword evidence="7" id="KW-1185">Reference proteome</keyword>
<keyword evidence="2 4" id="KW-0853">WD repeat</keyword>
<comment type="similarity">
    <text evidence="1">Belongs to the WD repeat EIPR1 family.</text>
</comment>
<keyword evidence="3" id="KW-0677">Repeat</keyword>
<feature type="repeat" description="WD" evidence="4">
    <location>
        <begin position="223"/>
        <end position="258"/>
    </location>
</feature>
<evidence type="ECO:0000256" key="3">
    <source>
        <dbReference type="ARBA" id="ARBA00022737"/>
    </source>
</evidence>
<protein>
    <recommendedName>
        <fullName evidence="5">EIPR1-like beta-propeller domain-containing protein</fullName>
    </recommendedName>
</protein>
<dbReference type="Pfam" id="PF23609">
    <property type="entry name" value="Beta-prop_EIPR1"/>
    <property type="match status" value="1"/>
</dbReference>
<dbReference type="PANTHER" id="PTHR14205:SF15">
    <property type="entry name" value="EARP AND GARP COMPLEX-INTERACTING PROTEIN 1"/>
    <property type="match status" value="1"/>
</dbReference>
<dbReference type="SUPFAM" id="SSF50978">
    <property type="entry name" value="WD40 repeat-like"/>
    <property type="match status" value="1"/>
</dbReference>
<name>A0A8S3YK93_9EUPU</name>
<dbReference type="PANTHER" id="PTHR14205">
    <property type="entry name" value="WD-REPEAT PROTEIN"/>
    <property type="match status" value="1"/>
</dbReference>
<dbReference type="SMART" id="SM00320">
    <property type="entry name" value="WD40"/>
    <property type="match status" value="4"/>
</dbReference>
<dbReference type="InterPro" id="IPR036322">
    <property type="entry name" value="WD40_repeat_dom_sf"/>
</dbReference>
<dbReference type="GO" id="GO:0016567">
    <property type="term" value="P:protein ubiquitination"/>
    <property type="evidence" value="ECO:0007669"/>
    <property type="project" value="TreeGrafter"/>
</dbReference>
<dbReference type="EMBL" id="CAJHNH020000405">
    <property type="protein sequence ID" value="CAG5117429.1"/>
    <property type="molecule type" value="Genomic_DNA"/>
</dbReference>
<dbReference type="AlphaFoldDB" id="A0A8S3YK93"/>
<reference evidence="6" key="1">
    <citation type="submission" date="2021-04" db="EMBL/GenBank/DDBJ databases">
        <authorList>
            <consortium name="Molecular Ecology Group"/>
        </authorList>
    </citation>
    <scope>NUCLEOTIDE SEQUENCE</scope>
</reference>
<organism evidence="6 7">
    <name type="scientific">Candidula unifasciata</name>
    <dbReference type="NCBI Taxonomy" id="100452"/>
    <lineage>
        <taxon>Eukaryota</taxon>
        <taxon>Metazoa</taxon>
        <taxon>Spiralia</taxon>
        <taxon>Lophotrochozoa</taxon>
        <taxon>Mollusca</taxon>
        <taxon>Gastropoda</taxon>
        <taxon>Heterobranchia</taxon>
        <taxon>Euthyneura</taxon>
        <taxon>Panpulmonata</taxon>
        <taxon>Eupulmonata</taxon>
        <taxon>Stylommatophora</taxon>
        <taxon>Helicina</taxon>
        <taxon>Helicoidea</taxon>
        <taxon>Geomitridae</taxon>
        <taxon>Candidula</taxon>
    </lineage>
</organism>
<dbReference type="InterPro" id="IPR001680">
    <property type="entry name" value="WD40_rpt"/>
</dbReference>
<feature type="domain" description="EIPR1-like beta-propeller" evidence="5">
    <location>
        <begin position="7"/>
        <end position="298"/>
    </location>
</feature>
<evidence type="ECO:0000256" key="1">
    <source>
        <dbReference type="ARBA" id="ARBA00005672"/>
    </source>
</evidence>
<gene>
    <name evidence="6" type="ORF">CUNI_LOCUS2987</name>
</gene>
<dbReference type="PROSITE" id="PS50294">
    <property type="entry name" value="WD_REPEATS_REGION"/>
    <property type="match status" value="1"/>
</dbReference>
<proteinExistence type="inferred from homology"/>
<dbReference type="Proteomes" id="UP000678393">
    <property type="component" value="Unassembled WGS sequence"/>
</dbReference>
<evidence type="ECO:0000259" key="5">
    <source>
        <dbReference type="Pfam" id="PF23609"/>
    </source>
</evidence>
<sequence length="368" mass="41330">MEDDAPVIYGLEFQARSLCAQEAEGDSIHFLVGTQSLRAENQVHFIDFDDENNIINKTIFLHQEGEIWNISSSVSDVSLFSTCFSKTTETESELKAAVWQIPDNRDPPSPVGDDGSSSHPHLILKCYLEPEVRSDVKSVLWQPSGDNHTVIGLCEDKIVFWDLNTASSAPKVVSSINVEGKGQHKMTSGRWNPHHNCNQIATANDTSVRGWDLRTMSQVYTIESAHGQLVRDLDFNPNKQYYLVTCGDDCRVKFWDTRKVTEPLKVLSEHSHWVWSVRYNTFHDQLVLTSSSDSRVILNSVVSLSSEPYGHLVEKDDGDDDSLHESSQESPKMVSWSLTRSMKTVSMLSAGQVLTLGHLLPSAMMDDW</sequence>
<comment type="caution">
    <text evidence="6">The sequence shown here is derived from an EMBL/GenBank/DDBJ whole genome shotgun (WGS) entry which is preliminary data.</text>
</comment>
<evidence type="ECO:0000256" key="4">
    <source>
        <dbReference type="PROSITE-ProRule" id="PRU00221"/>
    </source>
</evidence>
<accession>A0A8S3YK93</accession>
<dbReference type="Gene3D" id="2.130.10.10">
    <property type="entry name" value="YVTN repeat-like/Quinoprotein amine dehydrogenase"/>
    <property type="match status" value="1"/>
</dbReference>
<dbReference type="PROSITE" id="PS00678">
    <property type="entry name" value="WD_REPEATS_1"/>
    <property type="match status" value="1"/>
</dbReference>
<evidence type="ECO:0000313" key="6">
    <source>
        <dbReference type="EMBL" id="CAG5117429.1"/>
    </source>
</evidence>
<dbReference type="InterPro" id="IPR015943">
    <property type="entry name" value="WD40/YVTN_repeat-like_dom_sf"/>
</dbReference>
<dbReference type="OrthoDB" id="196957at2759"/>
<evidence type="ECO:0000313" key="7">
    <source>
        <dbReference type="Proteomes" id="UP000678393"/>
    </source>
</evidence>